<reference evidence="2" key="1">
    <citation type="submission" date="2021-10" db="EMBL/GenBank/DDBJ databases">
        <authorList>
            <person name="Dean J.D."/>
            <person name="Kim M.K."/>
            <person name="Newey C.N."/>
            <person name="Stoker T.S."/>
            <person name="Thompson D.W."/>
            <person name="Grose J.H."/>
        </authorList>
    </citation>
    <scope>NUCLEOTIDE SEQUENCE</scope>
    <source>
        <strain evidence="2">BT635</strain>
    </source>
</reference>
<dbReference type="InterPro" id="IPR013783">
    <property type="entry name" value="Ig-like_fold"/>
</dbReference>
<dbReference type="EMBL" id="JAJADQ010000002">
    <property type="protein sequence ID" value="MCB2376610.1"/>
    <property type="molecule type" value="Genomic_DNA"/>
</dbReference>
<dbReference type="Proteomes" id="UP001165297">
    <property type="component" value="Unassembled WGS sequence"/>
</dbReference>
<comment type="caution">
    <text evidence="2">The sequence shown here is derived from an EMBL/GenBank/DDBJ whole genome shotgun (WGS) entry which is preliminary data.</text>
</comment>
<feature type="signal peptide" evidence="1">
    <location>
        <begin position="1"/>
        <end position="23"/>
    </location>
</feature>
<evidence type="ECO:0000256" key="1">
    <source>
        <dbReference type="SAM" id="SignalP"/>
    </source>
</evidence>
<keyword evidence="1" id="KW-0732">Signal</keyword>
<protein>
    <submittedName>
        <fullName evidence="2">Gliding motility-associated C-terminal domain-containing protein</fullName>
    </submittedName>
</protein>
<name>A0ABS8ABL4_9BACT</name>
<accession>A0ABS8ABL4</accession>
<proteinExistence type="predicted"/>
<feature type="chain" id="PRO_5046151428" evidence="1">
    <location>
        <begin position="24"/>
        <end position="656"/>
    </location>
</feature>
<evidence type="ECO:0000313" key="2">
    <source>
        <dbReference type="EMBL" id="MCB2376610.1"/>
    </source>
</evidence>
<dbReference type="InterPro" id="IPR026341">
    <property type="entry name" value="T9SS_type_B"/>
</dbReference>
<dbReference type="Gene3D" id="2.60.40.10">
    <property type="entry name" value="Immunoglobulins"/>
    <property type="match status" value="1"/>
</dbReference>
<evidence type="ECO:0000313" key="3">
    <source>
        <dbReference type="Proteomes" id="UP001165297"/>
    </source>
</evidence>
<dbReference type="RefSeq" id="WP_226182719.1">
    <property type="nucleotide sequence ID" value="NZ_JAJADQ010000002.1"/>
</dbReference>
<sequence>MNLLRFFAFLLVLLLAGVVPARAQCLDALPANCGQPFEAFDVQTGLPVQSFCVGRAVRITITCPGRATVDRNALYYQFVPGALTTAPCTGYTSRTNTFTPTQAGKITVAENAQAGAGAGTIFLRVFDVQATNKPTFQVEACTPGFVRVTITDQAYDSYTVRINDGVAQPVAKGAGPRVYAVPTTTGKVVVKGLYAGGGLCVGADSTTFTTLVAVPSPLIRRLALTGTEAQVQFDPLPAGYQYVLQQADAGSPSGYRDVPQAVFSGTTATLSGVTAAACYRLRIQDVCATATLPVSLAVCAVFLTASSTNGQNTLAFTGSAGSLVVRRDGQTLATLPAGSTTYTDAAVTCGVRYCYQVEATSGSGAASTLVVSNPACTTTTPSPVLPVPQVVATFTPTNQVVLTATVPGLAAGGRVRYLRLNSQGNPVEIALTTRRTQRDSLLTFSPGNAPCYQAQFVDDCGNSSALSAPFCPMVLGAKAADLNGNTAQLDWSELRGPDPAGSVQYTVQLLDAAGTVVAQPAVNAPGLTFLDQTPPVSRQVLRYRIAATSPSLSQPSYSNVSTVARELRAVLPTAFTPNGDGLNDVLEVKGRFLSTYTLTVVDRNGQQVFRGTDQTQVWNGRVGNEQPVPGAYVWRFETVDETGKRVVQHGTITILR</sequence>
<keyword evidence="3" id="KW-1185">Reference proteome</keyword>
<organism evidence="2 3">
    <name type="scientific">Hymenobacter nitidus</name>
    <dbReference type="NCBI Taxonomy" id="2880929"/>
    <lineage>
        <taxon>Bacteria</taxon>
        <taxon>Pseudomonadati</taxon>
        <taxon>Bacteroidota</taxon>
        <taxon>Cytophagia</taxon>
        <taxon>Cytophagales</taxon>
        <taxon>Hymenobacteraceae</taxon>
        <taxon>Hymenobacter</taxon>
    </lineage>
</organism>
<dbReference type="Pfam" id="PF13585">
    <property type="entry name" value="CHU_C"/>
    <property type="match status" value="1"/>
</dbReference>
<dbReference type="NCBIfam" id="TIGR04131">
    <property type="entry name" value="Bac_Flav_CTERM"/>
    <property type="match status" value="1"/>
</dbReference>
<gene>
    <name evidence="2" type="ORF">LGH70_03395</name>
</gene>